<dbReference type="GO" id="GO:0051087">
    <property type="term" value="F:protein-folding chaperone binding"/>
    <property type="evidence" value="ECO:0007669"/>
    <property type="project" value="TreeGrafter"/>
</dbReference>
<dbReference type="CDD" id="cd00320">
    <property type="entry name" value="cpn10"/>
    <property type="match status" value="1"/>
</dbReference>
<dbReference type="Gene3D" id="2.30.33.40">
    <property type="entry name" value="GroES chaperonin"/>
    <property type="match status" value="1"/>
</dbReference>
<comment type="subcellular location">
    <subcellularLocation>
        <location evidence="3">Cytoplasm</location>
    </subcellularLocation>
</comment>
<dbReference type="GO" id="GO:0051082">
    <property type="term" value="F:unfolded protein binding"/>
    <property type="evidence" value="ECO:0007669"/>
    <property type="project" value="TreeGrafter"/>
</dbReference>
<evidence type="ECO:0000256" key="1">
    <source>
        <dbReference type="ARBA" id="ARBA00006975"/>
    </source>
</evidence>
<dbReference type="InterPro" id="IPR037124">
    <property type="entry name" value="Chaperonin_GroES_sf"/>
</dbReference>
<dbReference type="PRINTS" id="PR00297">
    <property type="entry name" value="CHAPERONIN10"/>
</dbReference>
<dbReference type="GO" id="GO:0005524">
    <property type="term" value="F:ATP binding"/>
    <property type="evidence" value="ECO:0007669"/>
    <property type="project" value="InterPro"/>
</dbReference>
<evidence type="ECO:0000256" key="2">
    <source>
        <dbReference type="ARBA" id="ARBA00023186"/>
    </source>
</evidence>
<dbReference type="OrthoDB" id="9806791at2"/>
<dbReference type="AlphaFoldDB" id="A0A068NY59"/>
<name>A0A068NY59_FIMGI</name>
<dbReference type="NCBIfam" id="NF001533">
    <property type="entry name" value="PRK00364.2-4"/>
    <property type="match status" value="1"/>
</dbReference>
<dbReference type="NCBIfam" id="NF001531">
    <property type="entry name" value="PRK00364.2-2"/>
    <property type="match status" value="1"/>
</dbReference>
<evidence type="ECO:0000256" key="4">
    <source>
        <dbReference type="RuleBase" id="RU000535"/>
    </source>
</evidence>
<dbReference type="InterPro" id="IPR011032">
    <property type="entry name" value="GroES-like_sf"/>
</dbReference>
<evidence type="ECO:0000313" key="6">
    <source>
        <dbReference type="Proteomes" id="UP000027982"/>
    </source>
</evidence>
<dbReference type="eggNOG" id="COG0234">
    <property type="taxonomic scope" value="Bacteria"/>
</dbReference>
<dbReference type="GO" id="GO:0005737">
    <property type="term" value="C:cytoplasm"/>
    <property type="evidence" value="ECO:0007669"/>
    <property type="project" value="UniProtKB-SubCell"/>
</dbReference>
<comment type="subunit">
    <text evidence="3">Heptamer of 7 subunits arranged in a ring. Interacts with the chaperonin GroEL.</text>
</comment>
<dbReference type="SUPFAM" id="SSF50129">
    <property type="entry name" value="GroES-like"/>
    <property type="match status" value="1"/>
</dbReference>
<dbReference type="HOGENOM" id="CLU_132825_2_0_0"/>
<protein>
    <recommendedName>
        <fullName evidence="3">Co-chaperonin GroES</fullName>
    </recommendedName>
    <alternativeName>
        <fullName evidence="3">10 kDa chaperonin</fullName>
    </alternativeName>
    <alternativeName>
        <fullName evidence="3">Chaperonin-10</fullName>
        <shortName evidence="3">Cpn10</shortName>
    </alternativeName>
</protein>
<dbReference type="FunFam" id="2.30.33.40:FF:000001">
    <property type="entry name" value="10 kDa chaperonin"/>
    <property type="match status" value="1"/>
</dbReference>
<keyword evidence="6" id="KW-1185">Reference proteome</keyword>
<comment type="function">
    <text evidence="3 4">Together with the chaperonin GroEL, plays an essential role in assisting protein folding. The GroEL-GroES system forms a nano-cage that allows encapsulation of the non-native substrate proteins and provides a physical environment optimized to promote and accelerate protein folding. GroES binds to the apical surface of the GroEL ring, thereby capping the opening of the GroEL channel.</text>
</comment>
<dbReference type="GO" id="GO:0046872">
    <property type="term" value="F:metal ion binding"/>
    <property type="evidence" value="ECO:0007669"/>
    <property type="project" value="TreeGrafter"/>
</dbReference>
<sequence length="96" mass="10451">MANLKPLGDKVVVQLMEQEDKTASGIYLPDSAKKKPQEGKVVAVGTGRVLDSGERNALSVKVGDRVLFSKYGGNEVTHEGQDYTILDEDQIYAILN</sequence>
<comment type="similarity">
    <text evidence="1 3 4">Belongs to the GroES chaperonin family.</text>
</comment>
<evidence type="ECO:0000256" key="3">
    <source>
        <dbReference type="HAMAP-Rule" id="MF_00580"/>
    </source>
</evidence>
<evidence type="ECO:0000313" key="5">
    <source>
        <dbReference type="EMBL" id="AIE87865.1"/>
    </source>
</evidence>
<dbReference type="Proteomes" id="UP000027982">
    <property type="component" value="Chromosome"/>
</dbReference>
<proteinExistence type="inferred from homology"/>
<organism evidence="5 6">
    <name type="scientific">Fimbriimonas ginsengisoli Gsoil 348</name>
    <dbReference type="NCBI Taxonomy" id="661478"/>
    <lineage>
        <taxon>Bacteria</taxon>
        <taxon>Bacillati</taxon>
        <taxon>Armatimonadota</taxon>
        <taxon>Fimbriimonadia</taxon>
        <taxon>Fimbriimonadales</taxon>
        <taxon>Fimbriimonadaceae</taxon>
        <taxon>Fimbriimonas</taxon>
    </lineage>
</organism>
<keyword evidence="5" id="KW-0346">Stress response</keyword>
<reference evidence="5 6" key="1">
    <citation type="journal article" date="2014" name="PLoS ONE">
        <title>The first complete genome sequence of the class fimbriimonadia in the phylum armatimonadetes.</title>
        <authorList>
            <person name="Hu Z.Y."/>
            <person name="Wang Y.Z."/>
            <person name="Im W.T."/>
            <person name="Wang S.Y."/>
            <person name="Zhao G.P."/>
            <person name="Zheng H.J."/>
            <person name="Quan Z.X."/>
        </authorList>
    </citation>
    <scope>NUCLEOTIDE SEQUENCE [LARGE SCALE GENOMIC DNA]</scope>
    <source>
        <strain evidence="5">Gsoil 348</strain>
    </source>
</reference>
<dbReference type="NCBIfam" id="NF001534">
    <property type="entry name" value="PRK00364.2-5"/>
    <property type="match status" value="1"/>
</dbReference>
<dbReference type="EMBL" id="CP007139">
    <property type="protein sequence ID" value="AIE87865.1"/>
    <property type="molecule type" value="Genomic_DNA"/>
</dbReference>
<accession>A0A068NY59</accession>
<dbReference type="SMART" id="SM00883">
    <property type="entry name" value="Cpn10"/>
    <property type="match status" value="1"/>
</dbReference>
<dbReference type="PANTHER" id="PTHR10772:SF58">
    <property type="entry name" value="CO-CHAPERONIN GROES"/>
    <property type="match status" value="1"/>
</dbReference>
<dbReference type="STRING" id="661478.OP10G_4497"/>
<dbReference type="Pfam" id="PF00166">
    <property type="entry name" value="Cpn10"/>
    <property type="match status" value="1"/>
</dbReference>
<dbReference type="InterPro" id="IPR020818">
    <property type="entry name" value="Chaperonin_GroES"/>
</dbReference>
<dbReference type="GO" id="GO:0044183">
    <property type="term" value="F:protein folding chaperone"/>
    <property type="evidence" value="ECO:0007669"/>
    <property type="project" value="InterPro"/>
</dbReference>
<gene>
    <name evidence="3" type="primary">groES</name>
    <name evidence="3" type="synonym">groS</name>
    <name evidence="5" type="ORF">OP10G_4497</name>
</gene>
<keyword evidence="2 3" id="KW-0143">Chaperone</keyword>
<dbReference type="InterPro" id="IPR018369">
    <property type="entry name" value="Chaprnonin_Cpn10_CS"/>
</dbReference>
<keyword evidence="3" id="KW-0963">Cytoplasm</keyword>
<dbReference type="PROSITE" id="PS00681">
    <property type="entry name" value="CHAPERONINS_CPN10"/>
    <property type="match status" value="1"/>
</dbReference>
<dbReference type="PANTHER" id="PTHR10772">
    <property type="entry name" value="10 KDA HEAT SHOCK PROTEIN"/>
    <property type="match status" value="1"/>
</dbReference>
<dbReference type="HAMAP" id="MF_00580">
    <property type="entry name" value="CH10"/>
    <property type="match status" value="1"/>
</dbReference>
<dbReference type="KEGG" id="fgi:OP10G_4497"/>
<dbReference type="RefSeq" id="WP_025228257.1">
    <property type="nucleotide sequence ID" value="NZ_CP007139.1"/>
</dbReference>